<gene>
    <name evidence="2" type="ORF">BIW11_12219</name>
</gene>
<proteinExistence type="predicted"/>
<organism evidence="2 3">
    <name type="scientific">Tropilaelaps mercedesae</name>
    <dbReference type="NCBI Taxonomy" id="418985"/>
    <lineage>
        <taxon>Eukaryota</taxon>
        <taxon>Metazoa</taxon>
        <taxon>Ecdysozoa</taxon>
        <taxon>Arthropoda</taxon>
        <taxon>Chelicerata</taxon>
        <taxon>Arachnida</taxon>
        <taxon>Acari</taxon>
        <taxon>Parasitiformes</taxon>
        <taxon>Mesostigmata</taxon>
        <taxon>Gamasina</taxon>
        <taxon>Dermanyssoidea</taxon>
        <taxon>Laelapidae</taxon>
        <taxon>Tropilaelaps</taxon>
    </lineage>
</organism>
<evidence type="ECO:0000313" key="3">
    <source>
        <dbReference type="Proteomes" id="UP000192247"/>
    </source>
</evidence>
<accession>A0A1V9X7Z7</accession>
<dbReference type="InParanoid" id="A0A1V9X7Z7"/>
<protein>
    <submittedName>
        <fullName evidence="2">Uncharacterized protein</fullName>
    </submittedName>
</protein>
<evidence type="ECO:0000256" key="1">
    <source>
        <dbReference type="SAM" id="MobiDB-lite"/>
    </source>
</evidence>
<evidence type="ECO:0000313" key="2">
    <source>
        <dbReference type="EMBL" id="OQR69493.1"/>
    </source>
</evidence>
<comment type="caution">
    <text evidence="2">The sequence shown here is derived from an EMBL/GenBank/DDBJ whole genome shotgun (WGS) entry which is preliminary data.</text>
</comment>
<feature type="compositionally biased region" description="Basic residues" evidence="1">
    <location>
        <begin position="73"/>
        <end position="86"/>
    </location>
</feature>
<name>A0A1V9X7Z7_9ACAR</name>
<reference evidence="2 3" key="1">
    <citation type="journal article" date="2017" name="Gigascience">
        <title>Draft genome of the honey bee ectoparasitic mite, Tropilaelaps mercedesae, is shaped by the parasitic life history.</title>
        <authorList>
            <person name="Dong X."/>
            <person name="Armstrong S.D."/>
            <person name="Xia D."/>
            <person name="Makepeace B.L."/>
            <person name="Darby A.C."/>
            <person name="Kadowaki T."/>
        </authorList>
    </citation>
    <scope>NUCLEOTIDE SEQUENCE [LARGE SCALE GENOMIC DNA]</scope>
    <source>
        <strain evidence="2">Wuxi-XJTLU</strain>
    </source>
</reference>
<keyword evidence="3" id="KW-1185">Reference proteome</keyword>
<feature type="region of interest" description="Disordered" evidence="1">
    <location>
        <begin position="66"/>
        <end position="99"/>
    </location>
</feature>
<dbReference type="Proteomes" id="UP000192247">
    <property type="component" value="Unassembled WGS sequence"/>
</dbReference>
<dbReference type="EMBL" id="MNPL01020802">
    <property type="protein sequence ID" value="OQR69493.1"/>
    <property type="molecule type" value="Genomic_DNA"/>
</dbReference>
<dbReference type="AlphaFoldDB" id="A0A1V9X7Z7"/>
<feature type="non-terminal residue" evidence="2">
    <location>
        <position position="133"/>
    </location>
</feature>
<sequence length="133" mass="15436">MEETEIIEFRWQGAIEQFKPDAISSSQSTEKPVHQSHPTFRRIFTITQQMIDNNILKIPEPVDVEHESFLGERRRRKNENRRRRKLQAAAGREKAGPPNILVAGGADRYLGSSCSTQRMFIMAFLERNRSHTQ</sequence>